<dbReference type="Pfam" id="PF00612">
    <property type="entry name" value="IQ"/>
    <property type="match status" value="4"/>
</dbReference>
<feature type="compositionally biased region" description="Acidic residues" evidence="1">
    <location>
        <begin position="223"/>
        <end position="233"/>
    </location>
</feature>
<keyword evidence="3" id="KW-1185">Reference proteome</keyword>
<feature type="compositionally biased region" description="Acidic residues" evidence="1">
    <location>
        <begin position="143"/>
        <end position="156"/>
    </location>
</feature>
<organism evidence="3 4">
    <name type="scientific">Macrostomum lignano</name>
    <dbReference type="NCBI Taxonomy" id="282301"/>
    <lineage>
        <taxon>Eukaryota</taxon>
        <taxon>Metazoa</taxon>
        <taxon>Spiralia</taxon>
        <taxon>Lophotrochozoa</taxon>
        <taxon>Platyhelminthes</taxon>
        <taxon>Rhabditophora</taxon>
        <taxon>Macrostomorpha</taxon>
        <taxon>Macrostomida</taxon>
        <taxon>Macrostomidae</taxon>
        <taxon>Macrostomum</taxon>
    </lineage>
</organism>
<dbReference type="CDD" id="cd12100">
    <property type="entry name" value="DD_CABYR_SP17"/>
    <property type="match status" value="1"/>
</dbReference>
<evidence type="ECO:0000313" key="4">
    <source>
        <dbReference type="WBParaSite" id="maker-uti_cns_0009591-snap-gene-0.3-mRNA-1"/>
    </source>
</evidence>
<feature type="region of interest" description="Disordered" evidence="1">
    <location>
        <begin position="106"/>
        <end position="280"/>
    </location>
</feature>
<dbReference type="AlphaFoldDB" id="A0A1I8I308"/>
<feature type="compositionally biased region" description="Basic and acidic residues" evidence="1">
    <location>
        <begin position="306"/>
        <end position="316"/>
    </location>
</feature>
<dbReference type="Proteomes" id="UP000095280">
    <property type="component" value="Unplaced"/>
</dbReference>
<dbReference type="WBParaSite" id="maker-uti_cns_0009591-snap-gene-0.3-mRNA-1">
    <property type="protein sequence ID" value="maker-uti_cns_0009591-snap-gene-0.3-mRNA-1"/>
    <property type="gene ID" value="maker-uti_cns_0009591-snap-gene-0.3"/>
</dbReference>
<dbReference type="PROSITE" id="PS50096">
    <property type="entry name" value="IQ"/>
    <property type="match status" value="6"/>
</dbReference>
<dbReference type="SMART" id="SM00015">
    <property type="entry name" value="IQ"/>
    <property type="match status" value="6"/>
</dbReference>
<evidence type="ECO:0000259" key="2">
    <source>
        <dbReference type="SMART" id="SM00394"/>
    </source>
</evidence>
<accession>A0A1I8I308</accession>
<dbReference type="SMART" id="SM00394">
    <property type="entry name" value="RIIa"/>
    <property type="match status" value="1"/>
</dbReference>
<proteinExistence type="predicted"/>
<feature type="domain" description="RIIa" evidence="2">
    <location>
        <begin position="14"/>
        <end position="51"/>
    </location>
</feature>
<name>A0A1I8I308_9PLAT</name>
<feature type="compositionally biased region" description="Acidic residues" evidence="1">
    <location>
        <begin position="189"/>
        <end position="198"/>
    </location>
</feature>
<feature type="compositionally biased region" description="Acidic residues" evidence="1">
    <location>
        <begin position="270"/>
        <end position="280"/>
    </location>
</feature>
<evidence type="ECO:0000313" key="3">
    <source>
        <dbReference type="Proteomes" id="UP000095280"/>
    </source>
</evidence>
<dbReference type="PANTHER" id="PTHR10699:SF11">
    <property type="entry name" value="IGLOO, ISOFORM A"/>
    <property type="match status" value="1"/>
</dbReference>
<dbReference type="InterPro" id="IPR003117">
    <property type="entry name" value="cAMP_dep_PK_reg_su_I/II_a/b"/>
</dbReference>
<dbReference type="InterPro" id="IPR000048">
    <property type="entry name" value="IQ_motif_EF-hand-BS"/>
</dbReference>
<protein>
    <submittedName>
        <fullName evidence="4">RIIa domain-containing protein</fullName>
    </submittedName>
</protein>
<dbReference type="Pfam" id="PF02197">
    <property type="entry name" value="RIIa"/>
    <property type="match status" value="1"/>
</dbReference>
<feature type="region of interest" description="Disordered" evidence="1">
    <location>
        <begin position="295"/>
        <end position="332"/>
    </location>
</feature>
<dbReference type="PANTHER" id="PTHR10699">
    <property type="entry name" value="NEUROMODULIN"/>
    <property type="match status" value="1"/>
</dbReference>
<reference evidence="4" key="1">
    <citation type="submission" date="2016-11" db="UniProtKB">
        <authorList>
            <consortium name="WormBaseParasite"/>
        </authorList>
    </citation>
    <scope>IDENTIFICATION</scope>
</reference>
<dbReference type="SUPFAM" id="SSF47391">
    <property type="entry name" value="Dimerization-anchoring domain of cAMP-dependent PK regulatory subunit"/>
    <property type="match status" value="1"/>
</dbReference>
<evidence type="ECO:0000256" key="1">
    <source>
        <dbReference type="SAM" id="MobiDB-lite"/>
    </source>
</evidence>
<feature type="compositionally biased region" description="Basic and acidic residues" evidence="1">
    <location>
        <begin position="106"/>
        <end position="118"/>
    </location>
</feature>
<feature type="compositionally biased region" description="Low complexity" evidence="1">
    <location>
        <begin position="209"/>
        <end position="219"/>
    </location>
</feature>
<dbReference type="CDD" id="cd23767">
    <property type="entry name" value="IQCD"/>
    <property type="match status" value="1"/>
</dbReference>
<dbReference type="Gene3D" id="1.20.890.10">
    <property type="entry name" value="cAMP-dependent protein kinase regulatory subunit, dimerization-anchoring domain"/>
    <property type="match status" value="1"/>
</dbReference>
<feature type="compositionally biased region" description="Basic and acidic residues" evidence="1">
    <location>
        <begin position="127"/>
        <end position="142"/>
    </location>
</feature>
<dbReference type="GO" id="GO:0005516">
    <property type="term" value="F:calmodulin binding"/>
    <property type="evidence" value="ECO:0007669"/>
    <property type="project" value="TreeGrafter"/>
</dbReference>
<dbReference type="InterPro" id="IPR047579">
    <property type="entry name" value="DD_CABYR_SP17"/>
</dbReference>
<feature type="compositionally biased region" description="Acidic residues" evidence="1">
    <location>
        <begin position="317"/>
        <end position="328"/>
    </location>
</feature>
<dbReference type="Gene3D" id="1.20.5.190">
    <property type="match status" value="3"/>
</dbReference>
<sequence>MSAPISNSRLRVPHGFQALLEGFTREVLRNQPSDIYSFGALYFEEMLRRREETGEEDPAQLALRLQDRLRNGAKFGDGRVIGDVSDARQQQASVVIQSDFRRRAAQREAEQLRRDRAAGDIQAAVRGHQERRNGDSATRDDQDAAEEDEVDIDLNDPEVAAAAEKIQAGFKGYKTRKQMKNQDKKKPDEDEVDIDLNDPEGYKTRKQMKQQQQQSSKPSGENATDEVDIDLTDPEVGAAAEKIQAGFKGYKTRKQMKQQKQEQQTKPAEADTEVDIDLTDPEVGAAAEKIQAGFKGYKTRKQMKQQQDEKQQSEAKADEEEVDIDLTDPEVGAAAEKIQAGFKGYKTRKQMKQRQQ</sequence>